<evidence type="ECO:0000313" key="2">
    <source>
        <dbReference type="Proteomes" id="UP001485043"/>
    </source>
</evidence>
<organism evidence="1 2">
    <name type="scientific">Apatococcus fuscideae</name>
    <dbReference type="NCBI Taxonomy" id="2026836"/>
    <lineage>
        <taxon>Eukaryota</taxon>
        <taxon>Viridiplantae</taxon>
        <taxon>Chlorophyta</taxon>
        <taxon>core chlorophytes</taxon>
        <taxon>Trebouxiophyceae</taxon>
        <taxon>Chlorellales</taxon>
        <taxon>Chlorellaceae</taxon>
        <taxon>Apatococcus</taxon>
    </lineage>
</organism>
<name>A0AAW1TBD9_9CHLO</name>
<gene>
    <name evidence="1" type="ORF">WJX84_010416</name>
</gene>
<sequence length="92" mass="9925">MVATGQWSGQSARSKLDLDILSGKETAAVAVAGTDKTSVIGSFGNTRLAPTAQPLGKFRPFRLYRDQLDLDKNLSQSLTKVNQSAWVVKVNC</sequence>
<evidence type="ECO:0000313" key="1">
    <source>
        <dbReference type="EMBL" id="KAK9867131.1"/>
    </source>
</evidence>
<reference evidence="1 2" key="1">
    <citation type="journal article" date="2024" name="Nat. Commun.">
        <title>Phylogenomics reveals the evolutionary origins of lichenization in chlorophyte algae.</title>
        <authorList>
            <person name="Puginier C."/>
            <person name="Libourel C."/>
            <person name="Otte J."/>
            <person name="Skaloud P."/>
            <person name="Haon M."/>
            <person name="Grisel S."/>
            <person name="Petersen M."/>
            <person name="Berrin J.G."/>
            <person name="Delaux P.M."/>
            <person name="Dal Grande F."/>
            <person name="Keller J."/>
        </authorList>
    </citation>
    <scope>NUCLEOTIDE SEQUENCE [LARGE SCALE GENOMIC DNA]</scope>
    <source>
        <strain evidence="1 2">SAG 2523</strain>
    </source>
</reference>
<dbReference type="Proteomes" id="UP001485043">
    <property type="component" value="Unassembled WGS sequence"/>
</dbReference>
<comment type="caution">
    <text evidence="1">The sequence shown here is derived from an EMBL/GenBank/DDBJ whole genome shotgun (WGS) entry which is preliminary data.</text>
</comment>
<keyword evidence="2" id="KW-1185">Reference proteome</keyword>
<dbReference type="EMBL" id="JALJOV010000107">
    <property type="protein sequence ID" value="KAK9867131.1"/>
    <property type="molecule type" value="Genomic_DNA"/>
</dbReference>
<proteinExistence type="predicted"/>
<accession>A0AAW1TBD9</accession>
<dbReference type="AlphaFoldDB" id="A0AAW1TBD9"/>
<protein>
    <submittedName>
        <fullName evidence="1">Uncharacterized protein</fullName>
    </submittedName>
</protein>